<feature type="compositionally biased region" description="Acidic residues" evidence="1">
    <location>
        <begin position="71"/>
        <end position="87"/>
    </location>
</feature>
<dbReference type="EMBL" id="OOIL02001371">
    <property type="protein sequence ID" value="VFQ74773.1"/>
    <property type="molecule type" value="Genomic_DNA"/>
</dbReference>
<sequence length="535" mass="61898">MDNSNGYYGPPSYYQSPNCPPFQTRPPYHPHQNPYADDYQVNNGSDYYPYHEEPPYDTPSRNVGYSPYQDTDGDNYYEPREDQDDYDQYGPMYEDQPDPLVEEIIRLEQKIFYFDEVLFAEGSWYEPPYCRDYTLFAEKQIEANKVAIRERAKLLESVRKEKEFQRRLCKGSDMIQKMLDDFQRERLEAEAKADELVNDLCKAIELKRSLQSQDQMREVNAQNEALEPKTNPKPFNHQVPVLEDSPSFSPPHKPESITTLARATVVMLPECPPSQVSTSIFVQEMEPTEGPDSEPPRLIQEKKEEEVLPMAINDHLLNCVEGTPPEEPVLEEIEPITCPQDTNVQESEQESTGEEILLCIEKPTPSIETYVRNASSEDSDQTFFDSLLDGCDDVCPKDGWSLRSWDELLMSDTKDSSMGESMVVIIKPQMDSQSIEDKEEINFAIKANDVDQLRRLPPPTSYLESPPFILFPPSPRDESRILDLDRATNQTRWHQKRVRRAKLYDSRIGKSRKKWVSVELRMLKKRLTGGNPSFK</sequence>
<feature type="region of interest" description="Disordered" evidence="1">
    <location>
        <begin position="1"/>
        <end position="95"/>
    </location>
</feature>
<evidence type="ECO:0000313" key="2">
    <source>
        <dbReference type="EMBL" id="VFQ74773.1"/>
    </source>
</evidence>
<name>A0A484LEE7_9ASTE</name>
<evidence type="ECO:0000313" key="3">
    <source>
        <dbReference type="Proteomes" id="UP000595140"/>
    </source>
</evidence>
<feature type="compositionally biased region" description="Pro residues" evidence="1">
    <location>
        <begin position="18"/>
        <end position="29"/>
    </location>
</feature>
<dbReference type="Proteomes" id="UP000595140">
    <property type="component" value="Unassembled WGS sequence"/>
</dbReference>
<proteinExistence type="predicted"/>
<dbReference type="AlphaFoldDB" id="A0A484LEE7"/>
<reference evidence="2 3" key="1">
    <citation type="submission" date="2018-04" db="EMBL/GenBank/DDBJ databases">
        <authorList>
            <person name="Vogel A."/>
        </authorList>
    </citation>
    <scope>NUCLEOTIDE SEQUENCE [LARGE SCALE GENOMIC DNA]</scope>
</reference>
<feature type="region of interest" description="Disordered" evidence="1">
    <location>
        <begin position="212"/>
        <end position="255"/>
    </location>
</feature>
<keyword evidence="3" id="KW-1185">Reference proteome</keyword>
<protein>
    <submittedName>
        <fullName evidence="2">Uncharacterized protein</fullName>
    </submittedName>
</protein>
<evidence type="ECO:0000256" key="1">
    <source>
        <dbReference type="SAM" id="MobiDB-lite"/>
    </source>
</evidence>
<accession>A0A484LEE7</accession>
<gene>
    <name evidence="2" type="ORF">CCAM_LOCUS16549</name>
</gene>
<organism evidence="2 3">
    <name type="scientific">Cuscuta campestris</name>
    <dbReference type="NCBI Taxonomy" id="132261"/>
    <lineage>
        <taxon>Eukaryota</taxon>
        <taxon>Viridiplantae</taxon>
        <taxon>Streptophyta</taxon>
        <taxon>Embryophyta</taxon>
        <taxon>Tracheophyta</taxon>
        <taxon>Spermatophyta</taxon>
        <taxon>Magnoliopsida</taxon>
        <taxon>eudicotyledons</taxon>
        <taxon>Gunneridae</taxon>
        <taxon>Pentapetalae</taxon>
        <taxon>asterids</taxon>
        <taxon>lamiids</taxon>
        <taxon>Solanales</taxon>
        <taxon>Convolvulaceae</taxon>
        <taxon>Cuscuteae</taxon>
        <taxon>Cuscuta</taxon>
        <taxon>Cuscuta subgen. Grammica</taxon>
        <taxon>Cuscuta sect. Cleistogrammica</taxon>
    </lineage>
</organism>
<feature type="compositionally biased region" description="Low complexity" evidence="1">
    <location>
        <begin position="1"/>
        <end position="17"/>
    </location>
</feature>